<feature type="transmembrane region" description="Helical" evidence="6">
    <location>
        <begin position="54"/>
        <end position="79"/>
    </location>
</feature>
<gene>
    <name evidence="7" type="ORF">GBZ86_13795</name>
</gene>
<evidence type="ECO:0000256" key="4">
    <source>
        <dbReference type="ARBA" id="ARBA00022989"/>
    </source>
</evidence>
<dbReference type="GO" id="GO:0016020">
    <property type="term" value="C:membrane"/>
    <property type="evidence" value="ECO:0007669"/>
    <property type="project" value="UniProtKB-SubCell"/>
</dbReference>
<dbReference type="EMBL" id="WHJC01000324">
    <property type="protein sequence ID" value="MPQ44809.1"/>
    <property type="molecule type" value="Genomic_DNA"/>
</dbReference>
<reference evidence="7 8" key="1">
    <citation type="submission" date="2019-10" db="EMBL/GenBank/DDBJ databases">
        <title>The Genome Sequence of Clostridium tarantellae Isolated from Fish Brain.</title>
        <authorList>
            <person name="Bano L."/>
            <person name="Kiel M."/>
            <person name="Sales G."/>
            <person name="Doxey A.C."/>
            <person name="Mansfield M.J."/>
            <person name="Schiavone M."/>
            <person name="Rossetto O."/>
            <person name="Pirazzini M."/>
            <person name="Dobrindt U."/>
            <person name="Montecucco C."/>
        </authorList>
    </citation>
    <scope>NUCLEOTIDE SEQUENCE [LARGE SCALE GENOMIC DNA]</scope>
    <source>
        <strain evidence="7 8">DSM 3997</strain>
    </source>
</reference>
<sequence length="466" mass="50229">MNIFRAQNLNSLLERTKESKKRILGVWDLILMSIGAVIGTGVMVLTGVVAAKDAGPSVCISFIGAGITCMLVVLCYAELASSVPSAGGSYSFAYISLGEIFGYIVGLCVVIGYILCIATVASGWSAYFTELLNLMGLHIPDLFTKLPSEGGITDVPAILSVLAVTFVLSRGTSESKKVNDIMVIVKLLVILVFIIVGAFFINTENWHPFMPYGVNGVWVGTASVFFAYTGFDATASAAEEVKNPEKALPIGLIVSLAVCTIIYVIVSLVLTGMVHYLNLNVGDALSYALNTVHMTWAGSVVSVGAIVGILAVMFANQYAGSRVLNTMSRDKLIPKIFSKKNKKSVPMFSLSGIAIIAVLLAGFIDLSSLANIANACFLIIYLLVSLSVIGLRLRYPINKGKFKTPFFPLIPILASASCIFLMVYISGIIWMYFSIILILIVVSYFLYGYKNSLLTEEVKELNENLN</sequence>
<evidence type="ECO:0000313" key="7">
    <source>
        <dbReference type="EMBL" id="MPQ44809.1"/>
    </source>
</evidence>
<protein>
    <submittedName>
        <fullName evidence="7">Amino acid permease</fullName>
    </submittedName>
</protein>
<feature type="transmembrane region" description="Helical" evidence="6">
    <location>
        <begin position="252"/>
        <end position="276"/>
    </location>
</feature>
<feature type="transmembrane region" description="Helical" evidence="6">
    <location>
        <begin position="372"/>
        <end position="393"/>
    </location>
</feature>
<feature type="transmembrane region" description="Helical" evidence="6">
    <location>
        <begin position="100"/>
        <end position="127"/>
    </location>
</feature>
<keyword evidence="3 6" id="KW-0812">Transmembrane</keyword>
<feature type="transmembrane region" description="Helical" evidence="6">
    <location>
        <begin position="24"/>
        <end position="48"/>
    </location>
</feature>
<dbReference type="Gene3D" id="1.20.1740.10">
    <property type="entry name" value="Amino acid/polyamine transporter I"/>
    <property type="match status" value="1"/>
</dbReference>
<feature type="transmembrane region" description="Helical" evidence="6">
    <location>
        <begin position="150"/>
        <end position="169"/>
    </location>
</feature>
<feature type="transmembrane region" description="Helical" evidence="6">
    <location>
        <begin position="181"/>
        <end position="201"/>
    </location>
</feature>
<feature type="transmembrane region" description="Helical" evidence="6">
    <location>
        <begin position="405"/>
        <end position="425"/>
    </location>
</feature>
<organism evidence="7 8">
    <name type="scientific">Clostridium tarantellae</name>
    <dbReference type="NCBI Taxonomy" id="39493"/>
    <lineage>
        <taxon>Bacteria</taxon>
        <taxon>Bacillati</taxon>
        <taxon>Bacillota</taxon>
        <taxon>Clostridia</taxon>
        <taxon>Eubacteriales</taxon>
        <taxon>Clostridiaceae</taxon>
        <taxon>Clostridium</taxon>
    </lineage>
</organism>
<keyword evidence="4 6" id="KW-1133">Transmembrane helix</keyword>
<proteinExistence type="predicted"/>
<keyword evidence="2" id="KW-0813">Transport</keyword>
<feature type="transmembrane region" description="Helical" evidence="6">
    <location>
        <begin position="345"/>
        <end position="366"/>
    </location>
</feature>
<keyword evidence="8" id="KW-1185">Reference proteome</keyword>
<feature type="transmembrane region" description="Helical" evidence="6">
    <location>
        <begin position="431"/>
        <end position="449"/>
    </location>
</feature>
<feature type="transmembrane region" description="Helical" evidence="6">
    <location>
        <begin position="296"/>
        <end position="319"/>
    </location>
</feature>
<dbReference type="RefSeq" id="WP_327445272.1">
    <property type="nucleotide sequence ID" value="NZ_WHJC01000324.1"/>
</dbReference>
<comment type="caution">
    <text evidence="7">The sequence shown here is derived from an EMBL/GenBank/DDBJ whole genome shotgun (WGS) entry which is preliminary data.</text>
</comment>
<keyword evidence="5 6" id="KW-0472">Membrane</keyword>
<dbReference type="PANTHER" id="PTHR43243:SF4">
    <property type="entry name" value="CATIONIC AMINO ACID TRANSPORTER 4"/>
    <property type="match status" value="1"/>
</dbReference>
<dbReference type="Pfam" id="PF13520">
    <property type="entry name" value="AA_permease_2"/>
    <property type="match status" value="1"/>
</dbReference>
<dbReference type="Proteomes" id="UP000430345">
    <property type="component" value="Unassembled WGS sequence"/>
</dbReference>
<evidence type="ECO:0000256" key="1">
    <source>
        <dbReference type="ARBA" id="ARBA00004141"/>
    </source>
</evidence>
<dbReference type="PANTHER" id="PTHR43243">
    <property type="entry name" value="INNER MEMBRANE TRANSPORTER YGJI-RELATED"/>
    <property type="match status" value="1"/>
</dbReference>
<evidence type="ECO:0000313" key="8">
    <source>
        <dbReference type="Proteomes" id="UP000430345"/>
    </source>
</evidence>
<evidence type="ECO:0000256" key="2">
    <source>
        <dbReference type="ARBA" id="ARBA00022448"/>
    </source>
</evidence>
<comment type="subcellular location">
    <subcellularLocation>
        <location evidence="1">Membrane</location>
        <topology evidence="1">Multi-pass membrane protein</topology>
    </subcellularLocation>
</comment>
<dbReference type="AlphaFoldDB" id="A0A6I1MXD0"/>
<evidence type="ECO:0000256" key="6">
    <source>
        <dbReference type="SAM" id="Phobius"/>
    </source>
</evidence>
<accession>A0A6I1MXD0</accession>
<evidence type="ECO:0000256" key="3">
    <source>
        <dbReference type="ARBA" id="ARBA00022692"/>
    </source>
</evidence>
<name>A0A6I1MXD0_9CLOT</name>
<dbReference type="GO" id="GO:0015171">
    <property type="term" value="F:amino acid transmembrane transporter activity"/>
    <property type="evidence" value="ECO:0007669"/>
    <property type="project" value="TreeGrafter"/>
</dbReference>
<feature type="transmembrane region" description="Helical" evidence="6">
    <location>
        <begin position="213"/>
        <end position="231"/>
    </location>
</feature>
<dbReference type="InterPro" id="IPR002293">
    <property type="entry name" value="AA/rel_permease1"/>
</dbReference>
<dbReference type="PIRSF" id="PIRSF006060">
    <property type="entry name" value="AA_transporter"/>
    <property type="match status" value="1"/>
</dbReference>
<evidence type="ECO:0000256" key="5">
    <source>
        <dbReference type="ARBA" id="ARBA00023136"/>
    </source>
</evidence>